<dbReference type="Pfam" id="PF00650">
    <property type="entry name" value="CRAL_TRIO"/>
    <property type="match status" value="1"/>
</dbReference>
<dbReference type="Gene3D" id="3.40.525.10">
    <property type="entry name" value="CRAL-TRIO lipid binding domain"/>
    <property type="match status" value="1"/>
</dbReference>
<dbReference type="PANTHER" id="PTHR10174:SF166">
    <property type="entry name" value="LD40136P"/>
    <property type="match status" value="1"/>
</dbReference>
<dbReference type="Gene3D" id="1.20.5.1200">
    <property type="entry name" value="Alpha-tocopherol transfer"/>
    <property type="match status" value="1"/>
</dbReference>
<dbReference type="EMBL" id="JAZDUA010000102">
    <property type="protein sequence ID" value="KAK7868008.1"/>
    <property type="molecule type" value="Genomic_DNA"/>
</dbReference>
<protein>
    <recommendedName>
        <fullName evidence="2">CRAL-TRIO domain-containing protein</fullName>
    </recommendedName>
</protein>
<proteinExistence type="predicted"/>
<sequence length="332" mass="36988">MGGSEDAAPARVGPDGAGDEEDGGEEVGSALSAATQALAAAELREDASARAQALAAMRAWLRKHPAIRRCRADAPFLLRFLRTKKFSVPQAQDMLERYLAIRQLYPRWFRKLDLDDPELAEVIDAGYLVPLPERDDFGRQVILSCAGRFDPYKFSSAHMARAHGLVAEALMDDEENQVRGYAYVNDESGLTAGHLSLWSLADIRAMLRCIQNSTPMRHKATHFLNVPSLASKVFEFFIGLLSEKLRARIRLHANVEELQEAVNPRILPKEYGGEVPLADMIAQFKERLREKQAMLRALDDMEIDLSHKASLVSDMEDELGGVAGNFRKLEVD</sequence>
<comment type="caution">
    <text evidence="3">The sequence shown here is derived from an EMBL/GenBank/DDBJ whole genome shotgun (WGS) entry which is preliminary data.</text>
</comment>
<dbReference type="InterPro" id="IPR001251">
    <property type="entry name" value="CRAL-TRIO_dom"/>
</dbReference>
<dbReference type="PRINTS" id="PR00180">
    <property type="entry name" value="CRETINALDHBP"/>
</dbReference>
<dbReference type="InterPro" id="IPR011074">
    <property type="entry name" value="CRAL/TRIO_N_dom"/>
</dbReference>
<dbReference type="InterPro" id="IPR036273">
    <property type="entry name" value="CRAL/TRIO_N_dom_sf"/>
</dbReference>
<evidence type="ECO:0000256" key="1">
    <source>
        <dbReference type="SAM" id="MobiDB-lite"/>
    </source>
</evidence>
<dbReference type="Pfam" id="PF03765">
    <property type="entry name" value="CRAL_TRIO_N"/>
    <property type="match status" value="1"/>
</dbReference>
<dbReference type="GO" id="GO:0016020">
    <property type="term" value="C:membrane"/>
    <property type="evidence" value="ECO:0007669"/>
    <property type="project" value="TreeGrafter"/>
</dbReference>
<feature type="region of interest" description="Disordered" evidence="1">
    <location>
        <begin position="1"/>
        <end position="29"/>
    </location>
</feature>
<evidence type="ECO:0000313" key="3">
    <source>
        <dbReference type="EMBL" id="KAK7868008.1"/>
    </source>
</evidence>
<gene>
    <name evidence="3" type="ORF">R5R35_010182</name>
</gene>
<organism evidence="3 4">
    <name type="scientific">Gryllus longicercus</name>
    <dbReference type="NCBI Taxonomy" id="2509291"/>
    <lineage>
        <taxon>Eukaryota</taxon>
        <taxon>Metazoa</taxon>
        <taxon>Ecdysozoa</taxon>
        <taxon>Arthropoda</taxon>
        <taxon>Hexapoda</taxon>
        <taxon>Insecta</taxon>
        <taxon>Pterygota</taxon>
        <taxon>Neoptera</taxon>
        <taxon>Polyneoptera</taxon>
        <taxon>Orthoptera</taxon>
        <taxon>Ensifera</taxon>
        <taxon>Gryllidea</taxon>
        <taxon>Grylloidea</taxon>
        <taxon>Gryllidae</taxon>
        <taxon>Gryllinae</taxon>
        <taxon>Gryllus</taxon>
    </lineage>
</organism>
<dbReference type="PANTHER" id="PTHR10174">
    <property type="entry name" value="ALPHA-TOCOPHEROL TRANSFER PROTEIN-RELATED"/>
    <property type="match status" value="1"/>
</dbReference>
<accession>A0AAN9W2M6</accession>
<dbReference type="SUPFAM" id="SSF52087">
    <property type="entry name" value="CRAL/TRIO domain"/>
    <property type="match status" value="1"/>
</dbReference>
<dbReference type="Proteomes" id="UP001378592">
    <property type="component" value="Unassembled WGS sequence"/>
</dbReference>
<reference evidence="3 4" key="1">
    <citation type="submission" date="2024-03" db="EMBL/GenBank/DDBJ databases">
        <title>The genome assembly and annotation of the cricket Gryllus longicercus Weissman &amp; Gray.</title>
        <authorList>
            <person name="Szrajer S."/>
            <person name="Gray D."/>
            <person name="Ylla G."/>
        </authorList>
    </citation>
    <scope>NUCLEOTIDE SEQUENCE [LARGE SCALE GENOMIC DNA]</scope>
    <source>
        <strain evidence="3">DAG 2021-001</strain>
        <tissue evidence="3">Whole body minus gut</tissue>
    </source>
</reference>
<dbReference type="InterPro" id="IPR036865">
    <property type="entry name" value="CRAL-TRIO_dom_sf"/>
</dbReference>
<dbReference type="AlphaFoldDB" id="A0AAN9W2M6"/>
<keyword evidence="4" id="KW-1185">Reference proteome</keyword>
<evidence type="ECO:0000259" key="2">
    <source>
        <dbReference type="PROSITE" id="PS50191"/>
    </source>
</evidence>
<dbReference type="SMART" id="SM01100">
    <property type="entry name" value="CRAL_TRIO_N"/>
    <property type="match status" value="1"/>
</dbReference>
<dbReference type="SUPFAM" id="SSF46938">
    <property type="entry name" value="CRAL/TRIO N-terminal domain"/>
    <property type="match status" value="1"/>
</dbReference>
<evidence type="ECO:0000313" key="4">
    <source>
        <dbReference type="Proteomes" id="UP001378592"/>
    </source>
</evidence>
<dbReference type="PROSITE" id="PS50191">
    <property type="entry name" value="CRAL_TRIO"/>
    <property type="match status" value="1"/>
</dbReference>
<dbReference type="GO" id="GO:1902936">
    <property type="term" value="F:phosphatidylinositol bisphosphate binding"/>
    <property type="evidence" value="ECO:0007669"/>
    <property type="project" value="TreeGrafter"/>
</dbReference>
<name>A0AAN9W2M6_9ORTH</name>
<dbReference type="SMART" id="SM00516">
    <property type="entry name" value="SEC14"/>
    <property type="match status" value="1"/>
</dbReference>
<feature type="domain" description="CRAL-TRIO" evidence="2">
    <location>
        <begin position="116"/>
        <end position="279"/>
    </location>
</feature>
<dbReference type="Gene3D" id="1.10.8.20">
    <property type="entry name" value="N-terminal domain of phosphatidylinositol transfer protein sec14p"/>
    <property type="match status" value="1"/>
</dbReference>
<dbReference type="CDD" id="cd00170">
    <property type="entry name" value="SEC14"/>
    <property type="match status" value="1"/>
</dbReference>